<sequence>MELPSTQYDLLIIGGGPIGLACGLAAQEAGLTYLIVEKGCLVNSLYHYPQHMTFFSTSERLEIGDVPFVSTNPKPKRAEALEYYRRIQQKFTLNIHLFEEVTMVRQQDPGFGITTSKSTYHSRYVVVATGFYDIPCLMDIPGEDLPKVSHYYNDPHYYAGQKVVVVGASNSSVDAALETYRKGADVTLVVRKESIGPRVKYWVRPDMENRIAAGEVRALFNSRLTAIRPTEVDIQTPDGLITLENDFVLALTGYQPNFTFLEKIGITLAEDASREPYHNPETMETNIPGLFLAGVVCGGMNTHLWFIENSRVHATQVVKRILAMEKSEQ</sequence>
<evidence type="ECO:0000313" key="3">
    <source>
        <dbReference type="EMBL" id="SEL90408.1"/>
    </source>
</evidence>
<keyword evidence="2" id="KW-0560">Oxidoreductase</keyword>
<dbReference type="InterPro" id="IPR050097">
    <property type="entry name" value="Ferredoxin-NADP_redctase_2"/>
</dbReference>
<dbReference type="AlphaFoldDB" id="A0A1H7U134"/>
<dbReference type="Gene3D" id="3.50.50.60">
    <property type="entry name" value="FAD/NAD(P)-binding domain"/>
    <property type="match status" value="1"/>
</dbReference>
<keyword evidence="4" id="KW-1185">Reference proteome</keyword>
<dbReference type="OrthoDB" id="9778740at2"/>
<dbReference type="SUPFAM" id="SSF51905">
    <property type="entry name" value="FAD/NAD(P)-binding domain"/>
    <property type="match status" value="1"/>
</dbReference>
<dbReference type="STRING" id="332977.SAMN05421740_11319"/>
<dbReference type="InterPro" id="IPR036188">
    <property type="entry name" value="FAD/NAD-bd_sf"/>
</dbReference>
<dbReference type="Pfam" id="PF13738">
    <property type="entry name" value="Pyr_redox_3"/>
    <property type="match status" value="1"/>
</dbReference>
<dbReference type="InterPro" id="IPR023856">
    <property type="entry name" value="Bdr"/>
</dbReference>
<dbReference type="PRINTS" id="PR00469">
    <property type="entry name" value="PNDRDTASEII"/>
</dbReference>
<keyword evidence="1" id="KW-0285">Flavoprotein</keyword>
<dbReference type="RefSeq" id="WP_090609032.1">
    <property type="nucleotide sequence ID" value="NZ_FNZR01000013.1"/>
</dbReference>
<dbReference type="PANTHER" id="PTHR48105">
    <property type="entry name" value="THIOREDOXIN REDUCTASE 1-RELATED-RELATED"/>
    <property type="match status" value="1"/>
</dbReference>
<proteinExistence type="predicted"/>
<gene>
    <name evidence="3" type="ORF">SAMN05421740_11319</name>
</gene>
<dbReference type="Proteomes" id="UP000198916">
    <property type="component" value="Unassembled WGS sequence"/>
</dbReference>
<dbReference type="GO" id="GO:0016491">
    <property type="term" value="F:oxidoreductase activity"/>
    <property type="evidence" value="ECO:0007669"/>
    <property type="project" value="UniProtKB-KW"/>
</dbReference>
<evidence type="ECO:0000313" key="4">
    <source>
        <dbReference type="Proteomes" id="UP000198916"/>
    </source>
</evidence>
<dbReference type="PRINTS" id="PR00368">
    <property type="entry name" value="FADPNR"/>
</dbReference>
<organism evidence="3 4">
    <name type="scientific">Parapedobacter koreensis</name>
    <dbReference type="NCBI Taxonomy" id="332977"/>
    <lineage>
        <taxon>Bacteria</taxon>
        <taxon>Pseudomonadati</taxon>
        <taxon>Bacteroidota</taxon>
        <taxon>Sphingobacteriia</taxon>
        <taxon>Sphingobacteriales</taxon>
        <taxon>Sphingobacteriaceae</taxon>
        <taxon>Parapedobacter</taxon>
    </lineage>
</organism>
<reference evidence="4" key="1">
    <citation type="submission" date="2016-10" db="EMBL/GenBank/DDBJ databases">
        <authorList>
            <person name="Varghese N."/>
            <person name="Submissions S."/>
        </authorList>
    </citation>
    <scope>NUCLEOTIDE SEQUENCE [LARGE SCALE GENOMIC DNA]</scope>
    <source>
        <strain evidence="4">Jip14</strain>
    </source>
</reference>
<dbReference type="EMBL" id="FNZR01000013">
    <property type="protein sequence ID" value="SEL90408.1"/>
    <property type="molecule type" value="Genomic_DNA"/>
</dbReference>
<evidence type="ECO:0000256" key="2">
    <source>
        <dbReference type="ARBA" id="ARBA00023002"/>
    </source>
</evidence>
<dbReference type="NCBIfam" id="TIGR04018">
    <property type="entry name" value="Bthiol_YpdA"/>
    <property type="match status" value="1"/>
</dbReference>
<evidence type="ECO:0000256" key="1">
    <source>
        <dbReference type="ARBA" id="ARBA00022630"/>
    </source>
</evidence>
<protein>
    <submittedName>
        <fullName evidence="3">Thioredoxin reductase (NADPH)</fullName>
    </submittedName>
</protein>
<accession>A0A1H7U134</accession>
<name>A0A1H7U134_9SPHI</name>